<dbReference type="InterPro" id="IPR007197">
    <property type="entry name" value="rSAM"/>
</dbReference>
<evidence type="ECO:0000259" key="24">
    <source>
        <dbReference type="PROSITE" id="PS51918"/>
    </source>
</evidence>
<dbReference type="STRING" id="3885.V7CRL3"/>
<evidence type="ECO:0000256" key="22">
    <source>
        <dbReference type="SAM" id="Phobius"/>
    </source>
</evidence>
<evidence type="ECO:0000256" key="20">
    <source>
        <dbReference type="ARBA" id="ARBA00049466"/>
    </source>
</evidence>
<keyword evidence="16" id="KW-0411">Iron-sulfur</keyword>
<proteinExistence type="inferred from homology"/>
<reference evidence="25" key="1">
    <citation type="submission" date="2013-04" db="EMBL/GenBank/DDBJ databases">
        <authorList>
            <person name="Schmutz J."/>
            <person name="McClean P."/>
            <person name="Shu S."/>
            <person name="Cregan P."/>
            <person name="Rokhsar D."/>
            <person name="Jackson S."/>
        </authorList>
    </citation>
    <scope>NUCLEOTIDE SEQUENCE</scope>
</reference>
<dbReference type="PANTHER" id="PTHR13930">
    <property type="entry name" value="S-ADENOSYL-L-METHIONINE-DEPENDENT TRNA 4-DEMETHYLWYOSINE SYNTHASE"/>
    <property type="match status" value="1"/>
</dbReference>
<dbReference type="PROSITE" id="PS51918">
    <property type="entry name" value="RADICAL_SAM"/>
    <property type="match status" value="1"/>
</dbReference>
<dbReference type="InterPro" id="IPR058240">
    <property type="entry name" value="rSAM_sf"/>
</dbReference>
<feature type="compositionally biased region" description="Low complexity" evidence="21">
    <location>
        <begin position="84"/>
        <end position="93"/>
    </location>
</feature>
<gene>
    <name evidence="25" type="ORF">PHAVU_001G014500g</name>
</gene>
<evidence type="ECO:0000256" key="2">
    <source>
        <dbReference type="ARBA" id="ARBA00004606"/>
    </source>
</evidence>
<keyword evidence="9" id="KW-0808">Transferase</keyword>
<dbReference type="SFLD" id="SFLDF00284">
    <property type="entry name" value="tRNA_wybutosine-synthesizing"/>
    <property type="match status" value="1"/>
</dbReference>
<evidence type="ECO:0000256" key="21">
    <source>
        <dbReference type="SAM" id="MobiDB-lite"/>
    </source>
</evidence>
<sequence>MAIARLVRQAKRPHGLWVKMAAVTVLGLCFIFVWGVFSSSSSSVTSQRESFEDIAEPVSSSSHKPQKLRDDSKKGGGSEKKSKSNGNGSSHSSATRPHSEQHKGKDSKKEKKHVHEEDKEKGNHQGLEDPQPQHVEEKEKEKENEKEEVEVEGEEEKVDHESEVDVDADGGSDLAESVDKDGSEVVEDVEELRKKSKGKITGPLFDPNASYSWKLCSTRSKHNYIPCIDIEVGGGKVTSYRHTERSCPRTPLMCLVPLPHEGYGFPLPWPESKLKILYKNVAHPKLAAYIKRHSWLMESEEYLTFPQNQSEFKGGIHHYLESIEEMVPDIEWGKNIRVVLDIGCTDSSFAAALLDKEVLTLSLGLKNDLVDVAQVALERGFPAVISPFNRRRLPFPSQVFDAIHCAGCSIPWHTNGGKLLLEMNRILRPGGYFIMSTKHDSIEEEEAMTTLTASICWNVLAHKSDDVGEVGVKIYQKPEGNDIYQLRRKKIPPLCKENENPDAVWYVPMKTCLHPIPSGIEQHGAEWPEEWPARLETYPDWVNNKEKVVADTNHWNAVVNKSYISGLGINWTSIRNVMDMKSIYGGLAVALSQQKVWVMNVVPVHAPDTLPIIFERGLIGIYHDWCESFGTYPRTYDLLHADHLFSRLKNRCKQPVSIVVEMDRILRPGGWTIIRDKVEILNPLEEILKSMQWEIRMTFAQDKEETGTCKTLALRLHRLLASNGVAFDVVDSRHYEPEDLPKETLLLLVASTWQDGAPPAASRFFATWLAEAAADFRAGSLLLSSCRVAVFGVGSRAYGESFNAVAKGLATHLRALGAKEVVPLCEGDVDGGDLDEVFDRWCEKVVAVLKGGGVAECDDDDSGGAVESVYSSSEEESDVESEIVDLEDIAGKAPSRRKTVANGEESNGKLNGRKEMVTPVIRANLEKQGYKIIGSHSGVKICRWTKAQLRGRGGCYKHSFYGIESHRCMETTPSLACANKCVFCWRHHTNPVGKSWQWQMDDPIEIVNSAIDLHKNMVKQMKGVPGVTLERLNEGLSPRHCALSLVGEPIMYPEINALVDELHKRRISTFLVTNAQFPEKIKSLKPITQLYVSVDAATKDSLKAIDRPLFGDFWERFIDSLTALREKHQRTVYRLTLVKGWNTEDVDAYSKLFSIGDPDFVEIKGVTYCGSSTTSKLTMENVPWHTDVKAFSEALALKSQGEYEVACEHAHSCCVLLAKTNKFKIDGQWYTWIDYEKFHDLVASGKTFDSSDYMTVTPSWAIYGSDEGGFDPRQLRYRKERHHKSSRKQ</sequence>
<evidence type="ECO:0000256" key="10">
    <source>
        <dbReference type="ARBA" id="ARBA00022691"/>
    </source>
</evidence>
<name>V7CRL3_PHAVU</name>
<dbReference type="CDD" id="cd02440">
    <property type="entry name" value="AdoMet_MTases"/>
    <property type="match status" value="1"/>
</dbReference>
<comment type="cofactor">
    <cofactor evidence="1">
        <name>[4Fe-4S] cluster</name>
        <dbReference type="ChEBI" id="CHEBI:49883"/>
    </cofactor>
</comment>
<dbReference type="Gene3D" id="3.40.50.360">
    <property type="match status" value="1"/>
</dbReference>
<dbReference type="SUPFAM" id="SSF102114">
    <property type="entry name" value="Radical SAM enzymes"/>
    <property type="match status" value="1"/>
</dbReference>
<dbReference type="Pfam" id="PF03141">
    <property type="entry name" value="Methyltransf_29"/>
    <property type="match status" value="1"/>
</dbReference>
<dbReference type="UniPathway" id="UPA00375"/>
<feature type="domain" description="Radical SAM core" evidence="24">
    <location>
        <begin position="961"/>
        <end position="1204"/>
    </location>
</feature>
<keyword evidence="14" id="KW-0735">Signal-anchor</keyword>
<dbReference type="GO" id="GO:0012505">
    <property type="term" value="C:endomembrane system"/>
    <property type="evidence" value="ECO:0007669"/>
    <property type="project" value="UniProtKB-SubCell"/>
</dbReference>
<dbReference type="InterPro" id="IPR013785">
    <property type="entry name" value="Aldolase_TIM"/>
</dbReference>
<evidence type="ECO:0000256" key="3">
    <source>
        <dbReference type="ARBA" id="ARBA00004797"/>
    </source>
</evidence>
<evidence type="ECO:0000256" key="17">
    <source>
        <dbReference type="ARBA" id="ARBA00023180"/>
    </source>
</evidence>
<comment type="catalytic activity">
    <reaction evidence="20">
        <text>N(1)-methylguanosine(37) in tRNA(Phe) + pyruvate + S-adenosyl-L-methionine = 4-demethylwyosine(37) in tRNA(Phe) + 5'-deoxyadenosine + L-methionine + CO2 + H2O</text>
        <dbReference type="Rhea" id="RHEA:36347"/>
        <dbReference type="Rhea" id="RHEA-COMP:10164"/>
        <dbReference type="Rhea" id="RHEA-COMP:10165"/>
        <dbReference type="ChEBI" id="CHEBI:15361"/>
        <dbReference type="ChEBI" id="CHEBI:15377"/>
        <dbReference type="ChEBI" id="CHEBI:16526"/>
        <dbReference type="ChEBI" id="CHEBI:17319"/>
        <dbReference type="ChEBI" id="CHEBI:57844"/>
        <dbReference type="ChEBI" id="CHEBI:59789"/>
        <dbReference type="ChEBI" id="CHEBI:64315"/>
        <dbReference type="ChEBI" id="CHEBI:73542"/>
        <dbReference type="EC" id="4.1.3.44"/>
    </reaction>
</comment>
<dbReference type="CDD" id="cd01335">
    <property type="entry name" value="Radical_SAM"/>
    <property type="match status" value="1"/>
</dbReference>
<dbReference type="SUPFAM" id="SSF53335">
    <property type="entry name" value="S-adenosyl-L-methionine-dependent methyltransferases"/>
    <property type="match status" value="2"/>
</dbReference>
<accession>V7CRL3</accession>
<dbReference type="PANTHER" id="PTHR13930:SF0">
    <property type="entry name" value="S-ADENOSYL-L-METHIONINE-DEPENDENT TRNA 4-DEMETHYLWYOSINE SYNTHASE TYW1-RELATED"/>
    <property type="match status" value="1"/>
</dbReference>
<dbReference type="GO" id="GO:0046872">
    <property type="term" value="F:metal ion binding"/>
    <property type="evidence" value="ECO:0007669"/>
    <property type="project" value="UniProtKB-KW"/>
</dbReference>
<comment type="similarity">
    <text evidence="5">Belongs to the TYW1 family.</text>
</comment>
<feature type="transmembrane region" description="Helical" evidence="22">
    <location>
        <begin position="16"/>
        <end position="37"/>
    </location>
</feature>
<dbReference type="SFLD" id="SFLDS00029">
    <property type="entry name" value="Radical_SAM"/>
    <property type="match status" value="1"/>
</dbReference>
<evidence type="ECO:0000256" key="5">
    <source>
        <dbReference type="ARBA" id="ARBA00010115"/>
    </source>
</evidence>
<feature type="compositionally biased region" description="Basic and acidic residues" evidence="21">
    <location>
        <begin position="134"/>
        <end position="145"/>
    </location>
</feature>
<comment type="pathway">
    <text evidence="3">tRNA modification; wybutosine-tRNA(Phe) biosynthesis.</text>
</comment>
<keyword evidence="15" id="KW-0408">Iron</keyword>
<evidence type="ECO:0000256" key="6">
    <source>
        <dbReference type="ARBA" id="ARBA00012821"/>
    </source>
</evidence>
<dbReference type="PROSITE" id="PS50902">
    <property type="entry name" value="FLAVODOXIN_LIKE"/>
    <property type="match status" value="1"/>
</dbReference>
<protein>
    <recommendedName>
        <fullName evidence="6">tRNA 4-demethylwyosine synthase (AdoMet-dependent)</fullName>
        <ecNumber evidence="6">4.1.3.44</ecNumber>
    </recommendedName>
</protein>
<keyword evidence="8" id="KW-0489">Methyltransferase</keyword>
<dbReference type="InterPro" id="IPR013917">
    <property type="entry name" value="tRNA_wybutosine-synth"/>
</dbReference>
<keyword evidence="10" id="KW-0949">S-adenosyl-L-methionine</keyword>
<dbReference type="GO" id="GO:0102521">
    <property type="term" value="F:tRNA-4-demethylwyosine synthase activity"/>
    <property type="evidence" value="ECO:0007669"/>
    <property type="project" value="UniProtKB-EC"/>
</dbReference>
<evidence type="ECO:0000256" key="16">
    <source>
        <dbReference type="ARBA" id="ARBA00023014"/>
    </source>
</evidence>
<keyword evidence="13" id="KW-0547">Nucleotide-binding</keyword>
<evidence type="ECO:0000256" key="1">
    <source>
        <dbReference type="ARBA" id="ARBA00001966"/>
    </source>
</evidence>
<dbReference type="Gene3D" id="3.40.50.150">
    <property type="entry name" value="Vaccinia Virus protein VP39"/>
    <property type="match status" value="1"/>
</dbReference>
<keyword evidence="22" id="KW-1133">Transmembrane helix</keyword>
<feature type="compositionally biased region" description="Acidic residues" evidence="21">
    <location>
        <begin position="146"/>
        <end position="156"/>
    </location>
</feature>
<dbReference type="Gramene" id="ESW32749">
    <property type="protein sequence ID" value="ESW32749"/>
    <property type="gene ID" value="PHAVU_001G014500g"/>
</dbReference>
<dbReference type="GO" id="GO:0008168">
    <property type="term" value="F:methyltransferase activity"/>
    <property type="evidence" value="ECO:0007669"/>
    <property type="project" value="UniProtKB-KW"/>
</dbReference>
<dbReference type="GO" id="GO:0032259">
    <property type="term" value="P:methylation"/>
    <property type="evidence" value="ECO:0007669"/>
    <property type="project" value="UniProtKB-KW"/>
</dbReference>
<dbReference type="GO" id="GO:0010181">
    <property type="term" value="F:FMN binding"/>
    <property type="evidence" value="ECO:0007669"/>
    <property type="project" value="InterPro"/>
</dbReference>
<evidence type="ECO:0000256" key="13">
    <source>
        <dbReference type="ARBA" id="ARBA00022741"/>
    </source>
</evidence>
<dbReference type="Pfam" id="PF08608">
    <property type="entry name" value="Wyosine_form"/>
    <property type="match status" value="1"/>
</dbReference>
<evidence type="ECO:0000256" key="4">
    <source>
        <dbReference type="ARBA" id="ARBA00008361"/>
    </source>
</evidence>
<organism evidence="25">
    <name type="scientific">Phaseolus vulgaris</name>
    <name type="common">Kidney bean</name>
    <name type="synonym">French bean</name>
    <dbReference type="NCBI Taxonomy" id="3885"/>
    <lineage>
        <taxon>Eukaryota</taxon>
        <taxon>Viridiplantae</taxon>
        <taxon>Streptophyta</taxon>
        <taxon>Embryophyta</taxon>
        <taxon>Tracheophyta</taxon>
        <taxon>Spermatophyta</taxon>
        <taxon>Magnoliopsida</taxon>
        <taxon>eudicotyledons</taxon>
        <taxon>Gunneridae</taxon>
        <taxon>Pentapetalae</taxon>
        <taxon>rosids</taxon>
        <taxon>fabids</taxon>
        <taxon>Fabales</taxon>
        <taxon>Fabaceae</taxon>
        <taxon>Papilionoideae</taxon>
        <taxon>50 kb inversion clade</taxon>
        <taxon>NPAAA clade</taxon>
        <taxon>indigoferoid/millettioid clade</taxon>
        <taxon>Phaseoleae</taxon>
        <taxon>Phaseolus</taxon>
    </lineage>
</organism>
<dbReference type="Gene3D" id="3.20.20.70">
    <property type="entry name" value="Aldolase class I"/>
    <property type="match status" value="1"/>
</dbReference>
<comment type="similarity">
    <text evidence="4">Belongs to the methyltransferase superfamily.</text>
</comment>
<dbReference type="InterPro" id="IPR008254">
    <property type="entry name" value="Flavodoxin/NO_synth"/>
</dbReference>
<feature type="region of interest" description="Disordered" evidence="21">
    <location>
        <begin position="49"/>
        <end position="186"/>
    </location>
</feature>
<keyword evidence="18" id="KW-0456">Lyase</keyword>
<evidence type="ECO:0000256" key="7">
    <source>
        <dbReference type="ARBA" id="ARBA00022485"/>
    </source>
</evidence>
<dbReference type="InterPro" id="IPR004159">
    <property type="entry name" value="Put_SAM_MeTrfase"/>
</dbReference>
<feature type="compositionally biased region" description="Basic and acidic residues" evidence="21">
    <location>
        <begin position="97"/>
        <end position="127"/>
    </location>
</feature>
<comment type="subcellular location">
    <subcellularLocation>
        <location evidence="19">Endomembrane system</location>
        <topology evidence="19">Single-pass membrane protein</topology>
    </subcellularLocation>
    <subcellularLocation>
        <location evidence="2">Membrane</location>
        <topology evidence="2">Single-pass type II membrane protein</topology>
    </subcellularLocation>
</comment>
<evidence type="ECO:0000256" key="14">
    <source>
        <dbReference type="ARBA" id="ARBA00022968"/>
    </source>
</evidence>
<feature type="domain" description="Flavodoxin-like" evidence="23">
    <location>
        <begin position="698"/>
        <end position="846"/>
    </location>
</feature>
<dbReference type="eggNOG" id="KOG1160">
    <property type="taxonomic scope" value="Eukaryota"/>
</dbReference>
<dbReference type="InterPro" id="IPR034556">
    <property type="entry name" value="tRNA_wybutosine-synthase"/>
</dbReference>
<dbReference type="OMA" id="WHEIGKE"/>
<keyword evidence="17" id="KW-0325">Glycoprotein</keyword>
<keyword evidence="22" id="KW-0472">Membrane</keyword>
<evidence type="ECO:0000313" key="25">
    <source>
        <dbReference type="EMBL" id="ESW32749.1"/>
    </source>
</evidence>
<keyword evidence="12" id="KW-0479">Metal-binding</keyword>
<dbReference type="InterPro" id="IPR029039">
    <property type="entry name" value="Flavoprotein-like_sf"/>
</dbReference>
<keyword evidence="11" id="KW-0819">tRNA processing</keyword>
<dbReference type="FunFam" id="3.20.20.70:FF:000196">
    <property type="entry name" value="S-adenosyl-L-methionine-dependent tRNA 4-demethylwyosine synthase"/>
    <property type="match status" value="1"/>
</dbReference>
<dbReference type="EC" id="4.1.3.44" evidence="6"/>
<keyword evidence="7" id="KW-0004">4Fe-4S</keyword>
<evidence type="ECO:0000256" key="11">
    <source>
        <dbReference type="ARBA" id="ARBA00022694"/>
    </source>
</evidence>
<dbReference type="EMBL" id="CM002288">
    <property type="protein sequence ID" value="ESW32749.1"/>
    <property type="molecule type" value="Genomic_DNA"/>
</dbReference>
<dbReference type="GO" id="GO:0031591">
    <property type="term" value="P:wybutosine biosynthetic process"/>
    <property type="evidence" value="ECO:0007669"/>
    <property type="project" value="TreeGrafter"/>
</dbReference>
<keyword evidence="22" id="KW-0812">Transmembrane</keyword>
<dbReference type="Pfam" id="PF04055">
    <property type="entry name" value="Radical_SAM"/>
    <property type="match status" value="1"/>
</dbReference>
<evidence type="ECO:0000259" key="23">
    <source>
        <dbReference type="PROSITE" id="PS50902"/>
    </source>
</evidence>
<dbReference type="OrthoDB" id="2013972at2759"/>
<evidence type="ECO:0000256" key="8">
    <source>
        <dbReference type="ARBA" id="ARBA00022603"/>
    </source>
</evidence>
<dbReference type="SUPFAM" id="SSF52218">
    <property type="entry name" value="Flavoproteins"/>
    <property type="match status" value="1"/>
</dbReference>
<dbReference type="InterPro" id="IPR029063">
    <property type="entry name" value="SAM-dependent_MTases_sf"/>
</dbReference>
<feature type="compositionally biased region" description="Basic and acidic residues" evidence="21">
    <location>
        <begin position="67"/>
        <end position="82"/>
    </location>
</feature>
<dbReference type="SFLD" id="SFLDG01071">
    <property type="entry name" value="tRNA_wybutosine-synthesizing"/>
    <property type="match status" value="1"/>
</dbReference>
<dbReference type="GO" id="GO:0016020">
    <property type="term" value="C:membrane"/>
    <property type="evidence" value="ECO:0007669"/>
    <property type="project" value="UniProtKB-SubCell"/>
</dbReference>
<evidence type="ECO:0000256" key="18">
    <source>
        <dbReference type="ARBA" id="ARBA00023239"/>
    </source>
</evidence>
<dbReference type="GO" id="GO:0051539">
    <property type="term" value="F:4 iron, 4 sulfur cluster binding"/>
    <property type="evidence" value="ECO:0007669"/>
    <property type="project" value="UniProtKB-KW"/>
</dbReference>
<evidence type="ECO:0000256" key="12">
    <source>
        <dbReference type="ARBA" id="ARBA00022723"/>
    </source>
</evidence>
<evidence type="ECO:0000256" key="9">
    <source>
        <dbReference type="ARBA" id="ARBA00022679"/>
    </source>
</evidence>
<evidence type="ECO:0000256" key="15">
    <source>
        <dbReference type="ARBA" id="ARBA00023004"/>
    </source>
</evidence>
<evidence type="ECO:0000256" key="19">
    <source>
        <dbReference type="ARBA" id="ARBA00037847"/>
    </source>
</evidence>